<dbReference type="RefSeq" id="WP_284355738.1">
    <property type="nucleotide sequence ID" value="NZ_BSKF01000009.1"/>
</dbReference>
<feature type="compositionally biased region" description="Low complexity" evidence="1">
    <location>
        <begin position="46"/>
        <end position="60"/>
    </location>
</feature>
<organism evidence="2 3">
    <name type="scientific">Pseudomonas putida</name>
    <name type="common">Arthrobacter siderocapsulatus</name>
    <dbReference type="NCBI Taxonomy" id="303"/>
    <lineage>
        <taxon>Bacteria</taxon>
        <taxon>Pseudomonadati</taxon>
        <taxon>Pseudomonadota</taxon>
        <taxon>Gammaproteobacteria</taxon>
        <taxon>Pseudomonadales</taxon>
        <taxon>Pseudomonadaceae</taxon>
        <taxon>Pseudomonas</taxon>
    </lineage>
</organism>
<gene>
    <name evidence="2" type="ORF">PPUN14671_17420</name>
</gene>
<evidence type="ECO:0000256" key="1">
    <source>
        <dbReference type="SAM" id="MobiDB-lite"/>
    </source>
</evidence>
<sequence>MARKQEKPESTVEPKDTASTTESSGSQPQDGALSLSPGEVASPNPGEAGASAADSGLGAEQTPPEAPEESGAGSGVAAGDLGASAGAAATEAGPSVGEGQGGPTVIEAGDDTDQPAAEDLVAANPNPVTLQIYPMRSYMDEGELRRRGGPAYVVPRRHAEELVRRKLASLEPLKE</sequence>
<proteinExistence type="predicted"/>
<accession>A0AA37VVK4</accession>
<feature type="compositionally biased region" description="Basic and acidic residues" evidence="1">
    <location>
        <begin position="1"/>
        <end position="16"/>
    </location>
</feature>
<evidence type="ECO:0000313" key="3">
    <source>
        <dbReference type="Proteomes" id="UP001161257"/>
    </source>
</evidence>
<feature type="region of interest" description="Disordered" evidence="1">
    <location>
        <begin position="1"/>
        <end position="123"/>
    </location>
</feature>
<feature type="compositionally biased region" description="Low complexity" evidence="1">
    <location>
        <begin position="69"/>
        <end position="95"/>
    </location>
</feature>
<reference evidence="2" key="1">
    <citation type="submission" date="2023-01" db="EMBL/GenBank/DDBJ databases">
        <title>Whole-genome sequence of Pseudomonas putida NBRC 14671.</title>
        <authorList>
            <person name="Morohoshi T."/>
            <person name="Someya N."/>
        </authorList>
    </citation>
    <scope>NUCLEOTIDE SEQUENCE</scope>
    <source>
        <strain evidence="2">NBRC 14671</strain>
    </source>
</reference>
<protein>
    <submittedName>
        <fullName evidence="2">Uncharacterized protein</fullName>
    </submittedName>
</protein>
<dbReference type="Proteomes" id="UP001161257">
    <property type="component" value="Unassembled WGS sequence"/>
</dbReference>
<dbReference type="EMBL" id="BSKJ01000003">
    <property type="protein sequence ID" value="GLO34909.1"/>
    <property type="molecule type" value="Genomic_DNA"/>
</dbReference>
<name>A0AA37VVK4_PSEPU</name>
<dbReference type="AlphaFoldDB" id="A0AA37VVK4"/>
<evidence type="ECO:0000313" key="2">
    <source>
        <dbReference type="EMBL" id="GLO34909.1"/>
    </source>
</evidence>
<feature type="compositionally biased region" description="Polar residues" evidence="1">
    <location>
        <begin position="17"/>
        <end position="29"/>
    </location>
</feature>
<comment type="caution">
    <text evidence="2">The sequence shown here is derived from an EMBL/GenBank/DDBJ whole genome shotgun (WGS) entry which is preliminary data.</text>
</comment>